<organism evidence="2 3">
    <name type="scientific">Nautilia profundicola (strain ATCC BAA-1463 / DSM 18972 / AmH)</name>
    <dbReference type="NCBI Taxonomy" id="598659"/>
    <lineage>
        <taxon>Bacteria</taxon>
        <taxon>Pseudomonadati</taxon>
        <taxon>Campylobacterota</taxon>
        <taxon>Epsilonproteobacteria</taxon>
        <taxon>Nautiliales</taxon>
        <taxon>Nautiliaceae</taxon>
        <taxon>Nautilia</taxon>
    </lineage>
</organism>
<sequence>MQVVVLLLILLNIVFAANNSIKTLLNEIEKKEDLSQQTKQESAGISYVITRYQLDMMQARYLRDILKNTVVGYEISRYGVLDPWSANNLPYASSGVRVFIDNQEITTAKYDNGLFLLGNINLSFVDHIEIYYLSPSYKITTEPAYVIIKLYSKQPRRDEGKKVSFSYGTYGSNSQSFEMADNKKNYYINFSHSEVNHKLVDLDGVNVSRDNKNYHFLWTYKNNNTNYLLNAIYQNQDPFMGISMDGELDEGYQKYKEVHFGIEHKLNTLNFKYTIDYMVDDIYYYENSGLFLQKIDTYPYFTPVQKVYVKGYDLVNTLKISNEKSLNKQRIIYGASFRNKSMDYYNLYVNDSAIDYNGIKKQNIINLFIEDNIQIKRNHIVTFGYEFSRYFNDVVNDYNLHQYKIVSTYLPNSKNIIKLSFHHIEYTVPPYLYKTLFGANVLKPQKNDVVIGKYKKIFDDESDIQLVGFYGINKNFPIAKTDGSLSSYDKNIYVKMIDLKFHKNYDEINDFIINYIYLKLENINLNRSHRVILLNTHRYKRFDFFENIVYQNNEYKVDGEKNKKSGIDVSLGVKYNYSRNLTFSLKGENIFNNAYENSFYRIINFDPNNLQTTNVQLIDRKITIGMEYWF</sequence>
<protein>
    <recommendedName>
        <fullName evidence="4">TonB-dependent receptor</fullName>
    </recommendedName>
</protein>
<dbReference type="EMBL" id="CP001279">
    <property type="protein sequence ID" value="ACM93076.1"/>
    <property type="molecule type" value="Genomic_DNA"/>
</dbReference>
<evidence type="ECO:0008006" key="4">
    <source>
        <dbReference type="Google" id="ProtNLM"/>
    </source>
</evidence>
<accession>B9L939</accession>
<keyword evidence="1" id="KW-0732">Signal</keyword>
<evidence type="ECO:0000313" key="2">
    <source>
        <dbReference type="EMBL" id="ACM93076.1"/>
    </source>
</evidence>
<evidence type="ECO:0000313" key="3">
    <source>
        <dbReference type="Proteomes" id="UP000000448"/>
    </source>
</evidence>
<evidence type="ECO:0000256" key="1">
    <source>
        <dbReference type="ARBA" id="ARBA00022729"/>
    </source>
</evidence>
<dbReference type="AlphaFoldDB" id="B9L939"/>
<name>B9L939_NAUPA</name>
<dbReference type="PANTHER" id="PTHR30069">
    <property type="entry name" value="TONB-DEPENDENT OUTER MEMBRANE RECEPTOR"/>
    <property type="match status" value="1"/>
</dbReference>
<dbReference type="InterPro" id="IPR039426">
    <property type="entry name" value="TonB-dep_rcpt-like"/>
</dbReference>
<dbReference type="PANTHER" id="PTHR30069:SF29">
    <property type="entry name" value="HEMOGLOBIN AND HEMOGLOBIN-HAPTOGLOBIN-BINDING PROTEIN 1-RELATED"/>
    <property type="match status" value="1"/>
</dbReference>
<proteinExistence type="predicted"/>
<dbReference type="HOGENOM" id="CLU_029527_0_0_7"/>
<dbReference type="eggNOG" id="COG1629">
    <property type="taxonomic scope" value="Bacteria"/>
</dbReference>
<reference evidence="2 3" key="1">
    <citation type="journal article" date="2009" name="PLoS Genet.">
        <title>Adaptations to submarine hydrothermal environments exemplified by the genome of Nautilia profundicola.</title>
        <authorList>
            <person name="Campbell B.J."/>
            <person name="Smith J.L."/>
            <person name="Hanson T.E."/>
            <person name="Klotz M.G."/>
            <person name="Stein L.Y."/>
            <person name="Lee C.K."/>
            <person name="Wu D."/>
            <person name="Robinson J.M."/>
            <person name="Khouri H.M."/>
            <person name="Eisen J.A."/>
            <person name="Cary S.C."/>
        </authorList>
    </citation>
    <scope>NUCLEOTIDE SEQUENCE [LARGE SCALE GENOMIC DNA]</scope>
    <source>
        <strain evidence="3">ATCC BAA-1463 / DSM 18972 / AmH</strain>
    </source>
</reference>
<dbReference type="Proteomes" id="UP000000448">
    <property type="component" value="Chromosome"/>
</dbReference>
<dbReference type="KEGG" id="nam:NAMH_0744"/>
<dbReference type="GO" id="GO:0015344">
    <property type="term" value="F:siderophore uptake transmembrane transporter activity"/>
    <property type="evidence" value="ECO:0007669"/>
    <property type="project" value="TreeGrafter"/>
</dbReference>
<dbReference type="SUPFAM" id="SSF56935">
    <property type="entry name" value="Porins"/>
    <property type="match status" value="1"/>
</dbReference>
<keyword evidence="3" id="KW-1185">Reference proteome</keyword>
<dbReference type="STRING" id="598659.NAMH_0744"/>
<gene>
    <name evidence="2" type="ordered locus">NAMH_0744</name>
</gene>
<dbReference type="GO" id="GO:0044718">
    <property type="term" value="P:siderophore transmembrane transport"/>
    <property type="evidence" value="ECO:0007669"/>
    <property type="project" value="TreeGrafter"/>
</dbReference>